<proteinExistence type="predicted"/>
<evidence type="ECO:0000313" key="2">
    <source>
        <dbReference type="Proteomes" id="UP000308600"/>
    </source>
</evidence>
<keyword evidence="2" id="KW-1185">Reference proteome</keyword>
<gene>
    <name evidence="1" type="ORF">BDN72DRAFT_483230</name>
</gene>
<dbReference type="Proteomes" id="UP000308600">
    <property type="component" value="Unassembled WGS sequence"/>
</dbReference>
<organism evidence="1 2">
    <name type="scientific">Pluteus cervinus</name>
    <dbReference type="NCBI Taxonomy" id="181527"/>
    <lineage>
        <taxon>Eukaryota</taxon>
        <taxon>Fungi</taxon>
        <taxon>Dikarya</taxon>
        <taxon>Basidiomycota</taxon>
        <taxon>Agaricomycotina</taxon>
        <taxon>Agaricomycetes</taxon>
        <taxon>Agaricomycetidae</taxon>
        <taxon>Agaricales</taxon>
        <taxon>Pluteineae</taxon>
        <taxon>Pluteaceae</taxon>
        <taxon>Pluteus</taxon>
    </lineage>
</organism>
<dbReference type="EMBL" id="ML208302">
    <property type="protein sequence ID" value="TFK71166.1"/>
    <property type="molecule type" value="Genomic_DNA"/>
</dbReference>
<protein>
    <submittedName>
        <fullName evidence="1">Uncharacterized protein</fullName>
    </submittedName>
</protein>
<evidence type="ECO:0000313" key="1">
    <source>
        <dbReference type="EMBL" id="TFK71166.1"/>
    </source>
</evidence>
<accession>A0ACD3B075</accession>
<sequence length="478" mass="52453">MAGLPLIFFVLYILSFPALNTSLLLSISESSAIQPGSTLNVDLTRQQADPDVITFVLHNDLTGESIVLIQNSPLGEGDSVSIITIPTSCSPQPQYVIQAFAFGNGTQVGESPTFEIVFLPNGTVPTSTTGSVGAHTSPPPVYYKDPVSTAEPQESSTALPSSTADSESVHAKFPVQIVVGSVLLALLGLIALAILLWFYLRKQRIRENRREIHKTFALGERWRKTDSGRSIPPLSWKLSRFRTQSVADPEKKEGPHLTPTPWVVPTLSRLSADTIVIAPNCDASFLDFEPSIYRQPSYMTTHSGASSVSVSSEKKRTEREQARRKLEGRRTGNKSLLHPYYTVSSSPYTRSQPRQESSQENNCGSSRNSSPPPYAPVEPHPPFGLPGPGRSRPELKITVPSTRISANRSVRTSVPEDRWELEYQMGLADAELRRLDERRVLGLGGQSGASRDPKARLMTALPPSFISDHRSGRTKRKT</sequence>
<name>A0ACD3B075_9AGAR</name>
<reference evidence="1 2" key="1">
    <citation type="journal article" date="2019" name="Nat. Ecol. Evol.">
        <title>Megaphylogeny resolves global patterns of mushroom evolution.</title>
        <authorList>
            <person name="Varga T."/>
            <person name="Krizsan K."/>
            <person name="Foldi C."/>
            <person name="Dima B."/>
            <person name="Sanchez-Garcia M."/>
            <person name="Sanchez-Ramirez S."/>
            <person name="Szollosi G.J."/>
            <person name="Szarkandi J.G."/>
            <person name="Papp V."/>
            <person name="Albert L."/>
            <person name="Andreopoulos W."/>
            <person name="Angelini C."/>
            <person name="Antonin V."/>
            <person name="Barry K.W."/>
            <person name="Bougher N.L."/>
            <person name="Buchanan P."/>
            <person name="Buyck B."/>
            <person name="Bense V."/>
            <person name="Catcheside P."/>
            <person name="Chovatia M."/>
            <person name="Cooper J."/>
            <person name="Damon W."/>
            <person name="Desjardin D."/>
            <person name="Finy P."/>
            <person name="Geml J."/>
            <person name="Haridas S."/>
            <person name="Hughes K."/>
            <person name="Justo A."/>
            <person name="Karasinski D."/>
            <person name="Kautmanova I."/>
            <person name="Kiss B."/>
            <person name="Kocsube S."/>
            <person name="Kotiranta H."/>
            <person name="LaButti K.M."/>
            <person name="Lechner B.E."/>
            <person name="Liimatainen K."/>
            <person name="Lipzen A."/>
            <person name="Lukacs Z."/>
            <person name="Mihaltcheva S."/>
            <person name="Morgado L.N."/>
            <person name="Niskanen T."/>
            <person name="Noordeloos M.E."/>
            <person name="Ohm R.A."/>
            <person name="Ortiz-Santana B."/>
            <person name="Ovrebo C."/>
            <person name="Racz N."/>
            <person name="Riley R."/>
            <person name="Savchenko A."/>
            <person name="Shiryaev A."/>
            <person name="Soop K."/>
            <person name="Spirin V."/>
            <person name="Szebenyi C."/>
            <person name="Tomsovsky M."/>
            <person name="Tulloss R.E."/>
            <person name="Uehling J."/>
            <person name="Grigoriev I.V."/>
            <person name="Vagvolgyi C."/>
            <person name="Papp T."/>
            <person name="Martin F.M."/>
            <person name="Miettinen O."/>
            <person name="Hibbett D.S."/>
            <person name="Nagy L.G."/>
        </authorList>
    </citation>
    <scope>NUCLEOTIDE SEQUENCE [LARGE SCALE GENOMIC DNA]</scope>
    <source>
        <strain evidence="1 2">NL-1719</strain>
    </source>
</reference>